<feature type="non-terminal residue" evidence="2">
    <location>
        <position position="1"/>
    </location>
</feature>
<dbReference type="EMBL" id="CADCTV010000575">
    <property type="protein sequence ID" value="CAA9343778.1"/>
    <property type="molecule type" value="Genomic_DNA"/>
</dbReference>
<name>A0A6J4LXR6_9BACT</name>
<evidence type="ECO:0000313" key="2">
    <source>
        <dbReference type="EMBL" id="CAA9343778.1"/>
    </source>
</evidence>
<accession>A0A6J4LXR6</accession>
<evidence type="ECO:0000256" key="1">
    <source>
        <dbReference type="SAM" id="MobiDB-lite"/>
    </source>
</evidence>
<organism evidence="2">
    <name type="scientific">uncultured Gemmatimonadota bacterium</name>
    <dbReference type="NCBI Taxonomy" id="203437"/>
    <lineage>
        <taxon>Bacteria</taxon>
        <taxon>Pseudomonadati</taxon>
        <taxon>Gemmatimonadota</taxon>
        <taxon>environmental samples</taxon>
    </lineage>
</organism>
<gene>
    <name evidence="2" type="ORF">AVDCRST_MAG89-2756</name>
</gene>
<feature type="compositionally biased region" description="Gly residues" evidence="1">
    <location>
        <begin position="1"/>
        <end position="12"/>
    </location>
</feature>
<sequence>AGRAGAGAGGRRGAAAVGASGRAGGARRRGARGRIQLRGFLCRRCAGRAGA</sequence>
<reference evidence="2" key="1">
    <citation type="submission" date="2020-02" db="EMBL/GenBank/DDBJ databases">
        <authorList>
            <person name="Meier V. D."/>
        </authorList>
    </citation>
    <scope>NUCLEOTIDE SEQUENCE</scope>
    <source>
        <strain evidence="2">AVDCRST_MAG89</strain>
    </source>
</reference>
<protein>
    <submittedName>
        <fullName evidence="2">Uncharacterized protein</fullName>
    </submittedName>
</protein>
<feature type="non-terminal residue" evidence="2">
    <location>
        <position position="51"/>
    </location>
</feature>
<dbReference type="AlphaFoldDB" id="A0A6J4LXR6"/>
<feature type="region of interest" description="Disordered" evidence="1">
    <location>
        <begin position="1"/>
        <end position="30"/>
    </location>
</feature>
<proteinExistence type="predicted"/>